<dbReference type="Gene3D" id="1.25.40.10">
    <property type="entry name" value="Tetratricopeptide repeat domain"/>
    <property type="match status" value="1"/>
</dbReference>
<reference evidence="5 6" key="1">
    <citation type="submission" date="2019-03" db="EMBL/GenBank/DDBJ databases">
        <title>First draft genome of Liparis tanakae, snailfish: a comprehensive survey of snailfish specific genes.</title>
        <authorList>
            <person name="Kim W."/>
            <person name="Song I."/>
            <person name="Jeong J.-H."/>
            <person name="Kim D."/>
            <person name="Kim S."/>
            <person name="Ryu S."/>
            <person name="Song J.Y."/>
            <person name="Lee S.K."/>
        </authorList>
    </citation>
    <scope>NUCLEOTIDE SEQUENCE [LARGE SCALE GENOMIC DNA]</scope>
    <source>
        <tissue evidence="5">Muscle</tissue>
    </source>
</reference>
<evidence type="ECO:0000256" key="1">
    <source>
        <dbReference type="ARBA" id="ARBA00022723"/>
    </source>
</evidence>
<dbReference type="GO" id="GO:0008270">
    <property type="term" value="F:zinc ion binding"/>
    <property type="evidence" value="ECO:0007669"/>
    <property type="project" value="UniProtKB-KW"/>
</dbReference>
<feature type="compositionally biased region" description="Basic residues" evidence="4">
    <location>
        <begin position="245"/>
        <end position="254"/>
    </location>
</feature>
<evidence type="ECO:0000256" key="3">
    <source>
        <dbReference type="ARBA" id="ARBA00022833"/>
    </source>
</evidence>
<name>A0A4Z2GFI5_9TELE</name>
<keyword evidence="6" id="KW-1185">Reference proteome</keyword>
<feature type="region of interest" description="Disordered" evidence="4">
    <location>
        <begin position="195"/>
        <end position="254"/>
    </location>
</feature>
<dbReference type="SUPFAM" id="SSF57850">
    <property type="entry name" value="RING/U-box"/>
    <property type="match status" value="1"/>
</dbReference>
<dbReference type="InterPro" id="IPR013083">
    <property type="entry name" value="Znf_RING/FYVE/PHD"/>
</dbReference>
<gene>
    <name evidence="5" type="primary">Lonrf1_2</name>
    <name evidence="5" type="ORF">EYF80_037765</name>
</gene>
<dbReference type="PANTHER" id="PTHR23327:SF6">
    <property type="entry name" value="LON PEPTIDASE N-TERMINAL DOMAIN AND RING FINGER PROTEIN 1 ISOFORM X1"/>
    <property type="match status" value="1"/>
</dbReference>
<dbReference type="SUPFAM" id="SSF48452">
    <property type="entry name" value="TPR-like"/>
    <property type="match status" value="1"/>
</dbReference>
<accession>A0A4Z2GFI5</accession>
<keyword evidence="1" id="KW-0479">Metal-binding</keyword>
<evidence type="ECO:0000256" key="4">
    <source>
        <dbReference type="SAM" id="MobiDB-lite"/>
    </source>
</evidence>
<proteinExistence type="predicted"/>
<dbReference type="GO" id="GO:0061630">
    <property type="term" value="F:ubiquitin protein ligase activity"/>
    <property type="evidence" value="ECO:0007669"/>
    <property type="project" value="TreeGrafter"/>
</dbReference>
<organism evidence="5 6">
    <name type="scientific">Liparis tanakae</name>
    <name type="common">Tanaka's snailfish</name>
    <dbReference type="NCBI Taxonomy" id="230148"/>
    <lineage>
        <taxon>Eukaryota</taxon>
        <taxon>Metazoa</taxon>
        <taxon>Chordata</taxon>
        <taxon>Craniata</taxon>
        <taxon>Vertebrata</taxon>
        <taxon>Euteleostomi</taxon>
        <taxon>Actinopterygii</taxon>
        <taxon>Neopterygii</taxon>
        <taxon>Teleostei</taxon>
        <taxon>Neoteleostei</taxon>
        <taxon>Acanthomorphata</taxon>
        <taxon>Eupercaria</taxon>
        <taxon>Perciformes</taxon>
        <taxon>Cottioidei</taxon>
        <taxon>Cottales</taxon>
        <taxon>Liparidae</taxon>
        <taxon>Liparis</taxon>
    </lineage>
</organism>
<protein>
    <submittedName>
        <fullName evidence="5">LON peptidase N-terminal domain and RING finger protein 1</fullName>
    </submittedName>
</protein>
<dbReference type="PROSITE" id="PS00518">
    <property type="entry name" value="ZF_RING_1"/>
    <property type="match status" value="1"/>
</dbReference>
<sequence length="275" mass="30382">MCEPVTAPCGHTFCRGCAAGGYLPAECPSCAHTLTPTEAASWKNNVLLVGLVEKCRPDDAKTRCHLQGRLRAGEFADALRVANEGLHLVPTDQSLKSCRAEANRGLLRFSEALEDLDDLCCRRPNWTEGFFRKGGALLEMGHNADALIQFHRCLQLQADFVPAKTQIQKVLEAEGMEVPDDVSSIMKVASEYLKGPGGGLGETESEGREGAFLPAAEEEEEEEETTKRRRRRRKRDDGHGGGTHTHTHTYHTPHTHTFIIESSWASSLNGFTRWI</sequence>
<dbReference type="Gene3D" id="3.30.40.10">
    <property type="entry name" value="Zinc/RING finger domain, C3HC4 (zinc finger)"/>
    <property type="match status" value="1"/>
</dbReference>
<dbReference type="InterPro" id="IPR011990">
    <property type="entry name" value="TPR-like_helical_dom_sf"/>
</dbReference>
<dbReference type="Proteomes" id="UP000314294">
    <property type="component" value="Unassembled WGS sequence"/>
</dbReference>
<evidence type="ECO:0000313" key="5">
    <source>
        <dbReference type="EMBL" id="TNN52050.1"/>
    </source>
</evidence>
<dbReference type="EMBL" id="SRLO01000561">
    <property type="protein sequence ID" value="TNN52050.1"/>
    <property type="molecule type" value="Genomic_DNA"/>
</dbReference>
<evidence type="ECO:0000256" key="2">
    <source>
        <dbReference type="ARBA" id="ARBA00022771"/>
    </source>
</evidence>
<keyword evidence="2" id="KW-0863">Zinc-finger</keyword>
<dbReference type="OrthoDB" id="264917at2759"/>
<evidence type="ECO:0000313" key="6">
    <source>
        <dbReference type="Proteomes" id="UP000314294"/>
    </source>
</evidence>
<comment type="caution">
    <text evidence="5">The sequence shown here is derived from an EMBL/GenBank/DDBJ whole genome shotgun (WGS) entry which is preliminary data.</text>
</comment>
<dbReference type="InterPro" id="IPR017907">
    <property type="entry name" value="Znf_RING_CS"/>
</dbReference>
<dbReference type="PANTHER" id="PTHR23327">
    <property type="entry name" value="RING FINGER PROTEIN 127"/>
    <property type="match status" value="1"/>
</dbReference>
<dbReference type="AlphaFoldDB" id="A0A4Z2GFI5"/>
<keyword evidence="3" id="KW-0862">Zinc</keyword>